<organism evidence="1 2">
    <name type="scientific">Aspergillus parasiticus</name>
    <dbReference type="NCBI Taxonomy" id="5067"/>
    <lineage>
        <taxon>Eukaryota</taxon>
        <taxon>Fungi</taxon>
        <taxon>Dikarya</taxon>
        <taxon>Ascomycota</taxon>
        <taxon>Pezizomycotina</taxon>
        <taxon>Eurotiomycetes</taxon>
        <taxon>Eurotiomycetidae</taxon>
        <taxon>Eurotiales</taxon>
        <taxon>Aspergillaceae</taxon>
        <taxon>Aspergillus</taxon>
        <taxon>Aspergillus subgen. Circumdati</taxon>
    </lineage>
</organism>
<dbReference type="AlphaFoldDB" id="A0A5N6DPS2"/>
<evidence type="ECO:0000313" key="2">
    <source>
        <dbReference type="Proteomes" id="UP000326532"/>
    </source>
</evidence>
<dbReference type="EMBL" id="ML734958">
    <property type="protein sequence ID" value="KAB8207146.1"/>
    <property type="molecule type" value="Genomic_DNA"/>
</dbReference>
<name>A0A5N6DPS2_ASPPA</name>
<evidence type="ECO:0000313" key="1">
    <source>
        <dbReference type="EMBL" id="KAB8207146.1"/>
    </source>
</evidence>
<dbReference type="VEuPathDB" id="FungiDB:BDV34DRAFT_192336"/>
<reference evidence="1 2" key="1">
    <citation type="submission" date="2019-04" db="EMBL/GenBank/DDBJ databases">
        <title>Fungal friends and foes A comparative genomics study of 23 Aspergillus species from section Flavi.</title>
        <authorList>
            <consortium name="DOE Joint Genome Institute"/>
            <person name="Kjaerbolling I."/>
            <person name="Vesth T.C."/>
            <person name="Frisvad J.C."/>
            <person name="Nybo J.L."/>
            <person name="Theobald S."/>
            <person name="Kildgaard S."/>
            <person name="Petersen T.I."/>
            <person name="Kuo A."/>
            <person name="Sato A."/>
            <person name="Lyhne E.K."/>
            <person name="Kogle M.E."/>
            <person name="Wiebenga A."/>
            <person name="Kun R.S."/>
            <person name="Lubbers R.J."/>
            <person name="Makela M.R."/>
            <person name="Barry K."/>
            <person name="Chovatia M."/>
            <person name="Clum A."/>
            <person name="Daum C."/>
            <person name="Haridas S."/>
            <person name="He G."/>
            <person name="LaButti K."/>
            <person name="Lipzen A."/>
            <person name="Mondo S."/>
            <person name="Pangilinan J."/>
            <person name="Riley R."/>
            <person name="Salamov A."/>
            <person name="Simmons B.A."/>
            <person name="Magnuson J.K."/>
            <person name="Henrissat B."/>
            <person name="Mortensen U.H."/>
            <person name="Larsen T.O."/>
            <person name="De vries R.P."/>
            <person name="Grigoriev I.V."/>
            <person name="Machida M."/>
            <person name="Baker S.E."/>
            <person name="Andersen M.R."/>
        </authorList>
    </citation>
    <scope>NUCLEOTIDE SEQUENCE [LARGE SCALE GENOMIC DNA]</scope>
    <source>
        <strain evidence="1 2">CBS 117618</strain>
    </source>
</reference>
<keyword evidence="2" id="KW-1185">Reference proteome</keyword>
<proteinExistence type="predicted"/>
<accession>A0A5N6DPS2</accession>
<sequence>MASAEQAKIVESIIQYKFLTDNYIRRVLTADSGSFADTFCDSYNESCSVPSTGPPQTIIPNC</sequence>
<gene>
    <name evidence="1" type="ORF">BDV34DRAFT_192336</name>
</gene>
<dbReference type="Proteomes" id="UP000326532">
    <property type="component" value="Unassembled WGS sequence"/>
</dbReference>
<protein>
    <submittedName>
        <fullName evidence="1">Uncharacterized protein</fullName>
    </submittedName>
</protein>